<name>A0A3B0SAT2_9ZZZZ</name>
<evidence type="ECO:0000313" key="1">
    <source>
        <dbReference type="EMBL" id="VAW02218.1"/>
    </source>
</evidence>
<dbReference type="AlphaFoldDB" id="A0A3B0SAT2"/>
<sequence>MNDPLSQYNDALSSPARRAFMIVPDDVQELVQLPKCICVGGAGDIILRAVDSSEDVTVTVQSGQLIPVRASHVRAAGTTATGLVALA</sequence>
<organism evidence="1">
    <name type="scientific">hydrothermal vent metagenome</name>
    <dbReference type="NCBI Taxonomy" id="652676"/>
    <lineage>
        <taxon>unclassified sequences</taxon>
        <taxon>metagenomes</taxon>
        <taxon>ecological metagenomes</taxon>
    </lineage>
</organism>
<gene>
    <name evidence="1" type="ORF">MNBD_ALPHA04-673</name>
</gene>
<protein>
    <submittedName>
        <fullName evidence="1">Uncharacterized protein</fullName>
    </submittedName>
</protein>
<dbReference type="EMBL" id="UOEF01000343">
    <property type="protein sequence ID" value="VAW02218.1"/>
    <property type="molecule type" value="Genomic_DNA"/>
</dbReference>
<proteinExistence type="predicted"/>
<reference evidence="1" key="1">
    <citation type="submission" date="2018-06" db="EMBL/GenBank/DDBJ databases">
        <authorList>
            <person name="Zhirakovskaya E."/>
        </authorList>
    </citation>
    <scope>NUCLEOTIDE SEQUENCE</scope>
</reference>
<accession>A0A3B0SAT2</accession>